<evidence type="ECO:0000313" key="2">
    <source>
        <dbReference type="EMBL" id="GES75968.1"/>
    </source>
</evidence>
<comment type="caution">
    <text evidence="1">The sequence shown here is derived from an EMBL/GenBank/DDBJ whole genome shotgun (WGS) entry which is preliminary data.</text>
</comment>
<reference evidence="2" key="2">
    <citation type="submission" date="2019-10" db="EMBL/GenBank/DDBJ databases">
        <title>Conservation and host-specific expression of non-tandemly repeated heterogenous ribosome RNA gene in arbuscular mycorrhizal fungi.</title>
        <authorList>
            <person name="Maeda T."/>
            <person name="Kobayashi Y."/>
            <person name="Nakagawa T."/>
            <person name="Ezawa T."/>
            <person name="Yamaguchi K."/>
            <person name="Bino T."/>
            <person name="Nishimoto Y."/>
            <person name="Shigenobu S."/>
            <person name="Kawaguchi M."/>
        </authorList>
    </citation>
    <scope>NUCLEOTIDE SEQUENCE</scope>
    <source>
        <strain evidence="2">HR1</strain>
    </source>
</reference>
<protein>
    <submittedName>
        <fullName evidence="2">Kinase-like domain-containing protein</fullName>
    </submittedName>
</protein>
<dbReference type="OrthoDB" id="5598240at2759"/>
<dbReference type="EMBL" id="BEXD01003993">
    <property type="protein sequence ID" value="GBC05200.1"/>
    <property type="molecule type" value="Genomic_DNA"/>
</dbReference>
<sequence length="151" mass="18064">MNDESTLIDVPFPPELTVNEILSRRTNERLRSKAPNQFFIYRLAYIKAYKKKTGRNIPMTKISSDISISWSRLPPVVKNAYKDLSEAVENRLEMMRQNDSLTFIHENIPSPPPSSTNNDDIGIWPYPFYLVHDFYSYDFYYYDYYSYYYNY</sequence>
<dbReference type="Gene3D" id="1.10.30.10">
    <property type="entry name" value="High mobility group box domain"/>
    <property type="match status" value="1"/>
</dbReference>
<evidence type="ECO:0000313" key="3">
    <source>
        <dbReference type="Proteomes" id="UP000247702"/>
    </source>
</evidence>
<dbReference type="AlphaFoldDB" id="A0A2Z6S7I1"/>
<gene>
    <name evidence="2" type="ORF">RCL2_000337100</name>
    <name evidence="1" type="ORF">RclHR1_00610012</name>
</gene>
<dbReference type="Proteomes" id="UP000247702">
    <property type="component" value="Unassembled WGS sequence"/>
</dbReference>
<accession>A0A2Z6S7I1</accession>
<name>A0A2Z6S7I1_9GLOM</name>
<keyword evidence="2" id="KW-0808">Transferase</keyword>
<keyword evidence="2" id="KW-0418">Kinase</keyword>
<proteinExistence type="predicted"/>
<dbReference type="InterPro" id="IPR036910">
    <property type="entry name" value="HMG_box_dom_sf"/>
</dbReference>
<dbReference type="SUPFAM" id="SSF47095">
    <property type="entry name" value="HMG-box"/>
    <property type="match status" value="1"/>
</dbReference>
<reference evidence="1 3" key="1">
    <citation type="submission" date="2017-11" db="EMBL/GenBank/DDBJ databases">
        <title>The genome of Rhizophagus clarus HR1 reveals common genetic basis of auxotrophy among arbuscular mycorrhizal fungi.</title>
        <authorList>
            <person name="Kobayashi Y."/>
        </authorList>
    </citation>
    <scope>NUCLEOTIDE SEQUENCE [LARGE SCALE GENOMIC DNA]</scope>
    <source>
        <strain evidence="1 3">HR1</strain>
    </source>
</reference>
<evidence type="ECO:0000313" key="1">
    <source>
        <dbReference type="EMBL" id="GBC05200.1"/>
    </source>
</evidence>
<dbReference type="Proteomes" id="UP000615446">
    <property type="component" value="Unassembled WGS sequence"/>
</dbReference>
<organism evidence="1 3">
    <name type="scientific">Rhizophagus clarus</name>
    <dbReference type="NCBI Taxonomy" id="94130"/>
    <lineage>
        <taxon>Eukaryota</taxon>
        <taxon>Fungi</taxon>
        <taxon>Fungi incertae sedis</taxon>
        <taxon>Mucoromycota</taxon>
        <taxon>Glomeromycotina</taxon>
        <taxon>Glomeromycetes</taxon>
        <taxon>Glomerales</taxon>
        <taxon>Glomeraceae</taxon>
        <taxon>Rhizophagus</taxon>
    </lineage>
</organism>
<dbReference type="EMBL" id="BLAL01000018">
    <property type="protein sequence ID" value="GES75968.1"/>
    <property type="molecule type" value="Genomic_DNA"/>
</dbReference>
<keyword evidence="3" id="KW-1185">Reference proteome</keyword>
<dbReference type="GO" id="GO:0016301">
    <property type="term" value="F:kinase activity"/>
    <property type="evidence" value="ECO:0007669"/>
    <property type="project" value="UniProtKB-KW"/>
</dbReference>